<dbReference type="InterPro" id="IPR011330">
    <property type="entry name" value="Glyco_hydro/deAcase_b/a-brl"/>
</dbReference>
<keyword evidence="1" id="KW-0812">Transmembrane</keyword>
<dbReference type="SUPFAM" id="SSF88713">
    <property type="entry name" value="Glycoside hydrolase/deacetylase"/>
    <property type="match status" value="1"/>
</dbReference>
<dbReference type="InterPro" id="IPR002509">
    <property type="entry name" value="NODB_dom"/>
</dbReference>
<dbReference type="PANTHER" id="PTHR10587">
    <property type="entry name" value="GLYCOSYL TRANSFERASE-RELATED"/>
    <property type="match status" value="1"/>
</dbReference>
<dbReference type="CDD" id="cd10917">
    <property type="entry name" value="CE4_NodB_like_6s_7s"/>
    <property type="match status" value="1"/>
</dbReference>
<keyword evidence="1" id="KW-1133">Transmembrane helix</keyword>
<dbReference type="AlphaFoldDB" id="A0AAE3MEC9"/>
<comment type="caution">
    <text evidence="3">The sequence shown here is derived from an EMBL/GenBank/DDBJ whole genome shotgun (WGS) entry which is preliminary data.</text>
</comment>
<dbReference type="Proteomes" id="UP001207408">
    <property type="component" value="Unassembled WGS sequence"/>
</dbReference>
<sequence>MRFWILSAIYSGMLTGIFFVDAGIQNLWVPVALITVVYSIIVVLGVSIIRLNLFIKSLSSFKTSENEIALTFDDGPDNELTLKVLDLLKEYKAKATFFCIGNKVEDNEPILKRMLAEGHSIGNHTWEHANSFPWWSVKRITDSIAKTDNALKAIGIEKCTIFRPPFGVTNNLIAAAIKRSNKKCVGWSIRTKDTCKSIEEVVDKVKRNIKPGDIVLLHDTNKNILTELKEILDFCNQKGLKSVAIN</sequence>
<keyword evidence="1" id="KW-0472">Membrane</keyword>
<protein>
    <submittedName>
        <fullName evidence="3">Polysaccharide deacetylase family protein</fullName>
    </submittedName>
</protein>
<dbReference type="InterPro" id="IPR050248">
    <property type="entry name" value="Polysacc_deacetylase_ArnD"/>
</dbReference>
<proteinExistence type="predicted"/>
<dbReference type="RefSeq" id="WP_301199424.1">
    <property type="nucleotide sequence ID" value="NZ_JAPDPI010000019.1"/>
</dbReference>
<evidence type="ECO:0000313" key="3">
    <source>
        <dbReference type="EMBL" id="MCW3806052.1"/>
    </source>
</evidence>
<dbReference type="Pfam" id="PF01522">
    <property type="entry name" value="Polysacc_deac_1"/>
    <property type="match status" value="1"/>
</dbReference>
<accession>A0AAE3MEC9</accession>
<reference evidence="3" key="1">
    <citation type="submission" date="2022-10" db="EMBL/GenBank/DDBJ databases">
        <authorList>
            <person name="Yu W.X."/>
        </authorList>
    </citation>
    <scope>NUCLEOTIDE SEQUENCE</scope>
    <source>
        <strain evidence="3">D04</strain>
    </source>
</reference>
<dbReference type="PROSITE" id="PS51677">
    <property type="entry name" value="NODB"/>
    <property type="match status" value="1"/>
</dbReference>
<dbReference type="Gene3D" id="3.20.20.370">
    <property type="entry name" value="Glycoside hydrolase/deacetylase"/>
    <property type="match status" value="1"/>
</dbReference>
<evidence type="ECO:0000256" key="1">
    <source>
        <dbReference type="SAM" id="Phobius"/>
    </source>
</evidence>
<dbReference type="EMBL" id="JAPDPI010000019">
    <property type="protein sequence ID" value="MCW3806052.1"/>
    <property type="molecule type" value="Genomic_DNA"/>
</dbReference>
<evidence type="ECO:0000259" key="2">
    <source>
        <dbReference type="PROSITE" id="PS51677"/>
    </source>
</evidence>
<name>A0AAE3MEC9_9BACT</name>
<keyword evidence="4" id="KW-1185">Reference proteome</keyword>
<gene>
    <name evidence="3" type="ORF">OM074_10470</name>
</gene>
<feature type="transmembrane region" description="Helical" evidence="1">
    <location>
        <begin position="32"/>
        <end position="53"/>
    </location>
</feature>
<organism evidence="3 4">
    <name type="scientific">Plebeiibacterium marinum</name>
    <dbReference type="NCBI Taxonomy" id="2992111"/>
    <lineage>
        <taxon>Bacteria</taxon>
        <taxon>Pseudomonadati</taxon>
        <taxon>Bacteroidota</taxon>
        <taxon>Bacteroidia</taxon>
        <taxon>Marinilabiliales</taxon>
        <taxon>Marinilabiliaceae</taxon>
        <taxon>Plebeiibacterium</taxon>
    </lineage>
</organism>
<feature type="domain" description="NodB homology" evidence="2">
    <location>
        <begin position="66"/>
        <end position="243"/>
    </location>
</feature>
<evidence type="ECO:0000313" key="4">
    <source>
        <dbReference type="Proteomes" id="UP001207408"/>
    </source>
</evidence>
<dbReference type="GO" id="GO:0016810">
    <property type="term" value="F:hydrolase activity, acting on carbon-nitrogen (but not peptide) bonds"/>
    <property type="evidence" value="ECO:0007669"/>
    <property type="project" value="InterPro"/>
</dbReference>
<dbReference type="GO" id="GO:0005975">
    <property type="term" value="P:carbohydrate metabolic process"/>
    <property type="evidence" value="ECO:0007669"/>
    <property type="project" value="InterPro"/>
</dbReference>